<dbReference type="GO" id="GO:1990316">
    <property type="term" value="C:Atg1/ULK1 kinase complex"/>
    <property type="evidence" value="ECO:0007669"/>
    <property type="project" value="TreeGrafter"/>
</dbReference>
<feature type="region of interest" description="Disordered" evidence="20">
    <location>
        <begin position="1262"/>
        <end position="1295"/>
    </location>
</feature>
<keyword evidence="7" id="KW-0597">Phosphoprotein</keyword>
<dbReference type="PROSITE" id="PS00299">
    <property type="entry name" value="UBIQUITIN_1"/>
    <property type="match status" value="1"/>
</dbReference>
<evidence type="ECO:0000313" key="24">
    <source>
        <dbReference type="RefSeq" id="XP_018336634.1"/>
    </source>
</evidence>
<accession>A0A1W4XKX0</accession>
<evidence type="ECO:0000259" key="21">
    <source>
        <dbReference type="Pfam" id="PF04108"/>
    </source>
</evidence>
<dbReference type="GO" id="GO:0008285">
    <property type="term" value="P:negative regulation of cell population proliferation"/>
    <property type="evidence" value="ECO:0007669"/>
    <property type="project" value="UniProtKB-ARBA"/>
</dbReference>
<evidence type="ECO:0000256" key="9">
    <source>
        <dbReference type="ARBA" id="ARBA00023006"/>
    </source>
</evidence>
<keyword evidence="10" id="KW-0805">Transcription regulation</keyword>
<evidence type="ECO:0000256" key="14">
    <source>
        <dbReference type="ARBA" id="ARBA00023242"/>
    </source>
</evidence>
<evidence type="ECO:0000256" key="16">
    <source>
        <dbReference type="ARBA" id="ARBA00053494"/>
    </source>
</evidence>
<feature type="coiled-coil region" evidence="19">
    <location>
        <begin position="948"/>
        <end position="1061"/>
    </location>
</feature>
<keyword evidence="15" id="KW-0131">Cell cycle</keyword>
<dbReference type="PANTHER" id="PTHR13222">
    <property type="entry name" value="RB1-INDUCIBLE COILED-COIL"/>
    <property type="match status" value="1"/>
</dbReference>
<dbReference type="Gene3D" id="3.10.20.90">
    <property type="entry name" value="Phosphatidylinositol 3-kinase Catalytic Subunit, Chain A, domain 1"/>
    <property type="match status" value="1"/>
</dbReference>
<feature type="domain" description="Autophagy protein ATG17-like" evidence="21">
    <location>
        <begin position="119"/>
        <end position="477"/>
    </location>
</feature>
<protein>
    <recommendedName>
        <fullName evidence="17">RB1-inducible coiled-coil protein 1</fullName>
    </recommendedName>
    <alternativeName>
        <fullName evidence="18">FAK family kinase-interacting protein of 200 kDa</fullName>
    </alternativeName>
</protein>
<dbReference type="Pfam" id="PF10377">
    <property type="entry name" value="ATG11"/>
    <property type="match status" value="1"/>
</dbReference>
<keyword evidence="23" id="KW-1185">Reference proteome</keyword>
<evidence type="ECO:0000256" key="4">
    <source>
        <dbReference type="ARBA" id="ARBA00004514"/>
    </source>
</evidence>
<evidence type="ECO:0000256" key="10">
    <source>
        <dbReference type="ARBA" id="ARBA00023015"/>
    </source>
</evidence>
<reference evidence="24" key="1">
    <citation type="submission" date="2025-08" db="UniProtKB">
        <authorList>
            <consortium name="RefSeq"/>
        </authorList>
    </citation>
    <scope>IDENTIFICATION</scope>
    <source>
        <tissue evidence="24">Entire body</tissue>
    </source>
</reference>
<dbReference type="GO" id="GO:0034045">
    <property type="term" value="C:phagophore assembly site membrane"/>
    <property type="evidence" value="ECO:0007669"/>
    <property type="project" value="TreeGrafter"/>
</dbReference>
<dbReference type="InterPro" id="IPR040040">
    <property type="entry name" value="ATG11"/>
</dbReference>
<evidence type="ECO:0000256" key="13">
    <source>
        <dbReference type="ARBA" id="ARBA00023228"/>
    </source>
</evidence>
<keyword evidence="13" id="KW-0458">Lysosome</keyword>
<evidence type="ECO:0000313" key="23">
    <source>
        <dbReference type="Proteomes" id="UP000192223"/>
    </source>
</evidence>
<keyword evidence="5" id="KW-0813">Transport</keyword>
<keyword evidence="8" id="KW-0653">Protein transport</keyword>
<keyword evidence="11 19" id="KW-0175">Coiled coil</keyword>
<evidence type="ECO:0000256" key="2">
    <source>
        <dbReference type="ARBA" id="ARBA00004329"/>
    </source>
</evidence>
<keyword evidence="9" id="KW-0072">Autophagy</keyword>
<evidence type="ECO:0000256" key="3">
    <source>
        <dbReference type="ARBA" id="ARBA00004371"/>
    </source>
</evidence>
<dbReference type="GO" id="GO:0061723">
    <property type="term" value="P:glycophagy"/>
    <property type="evidence" value="ECO:0007669"/>
    <property type="project" value="TreeGrafter"/>
</dbReference>
<evidence type="ECO:0000256" key="19">
    <source>
        <dbReference type="SAM" id="Coils"/>
    </source>
</evidence>
<keyword evidence="14" id="KW-0539">Nucleus</keyword>
<dbReference type="GO" id="GO:0000422">
    <property type="term" value="P:autophagy of mitochondrion"/>
    <property type="evidence" value="ECO:0007669"/>
    <property type="project" value="TreeGrafter"/>
</dbReference>
<evidence type="ECO:0000256" key="17">
    <source>
        <dbReference type="ARBA" id="ARBA00069790"/>
    </source>
</evidence>
<dbReference type="InterPro" id="IPR045326">
    <property type="entry name" value="ATG17-like_dom"/>
</dbReference>
<comment type="subcellular location">
    <subcellularLocation>
        <location evidence="4">Cytoplasm</location>
        <location evidence="4">Cytosol</location>
    </subcellularLocation>
    <subcellularLocation>
        <location evidence="3">Lysosome</location>
    </subcellularLocation>
    <subcellularLocation>
        <location evidence="1">Nucleus</location>
    </subcellularLocation>
    <subcellularLocation>
        <location evidence="2">Preautophagosomal structure</location>
    </subcellularLocation>
</comment>
<dbReference type="FunFam" id="3.10.20.90:FF:000049">
    <property type="entry name" value="RB1-inducible coiled-coil protein 1 isoform X1"/>
    <property type="match status" value="1"/>
</dbReference>
<evidence type="ECO:0000256" key="8">
    <source>
        <dbReference type="ARBA" id="ARBA00022927"/>
    </source>
</evidence>
<dbReference type="GO" id="GO:0005764">
    <property type="term" value="C:lysosome"/>
    <property type="evidence" value="ECO:0007669"/>
    <property type="project" value="UniProtKB-SubCell"/>
</dbReference>
<name>A0A1W4XKX0_AGRPL</name>
<dbReference type="Proteomes" id="UP000192223">
    <property type="component" value="Unplaced"/>
</dbReference>
<comment type="function">
    <text evidence="16">Involved in autophagy. Regulates early events but also late events of autophagosome formation through direct interaction with Atg16L1. Required for the formation of the autophagosome-like double-membrane structure that surrounds the Salmonella-containing vacuole (SCV) during S.typhimurium infection and subsequent xenophagy. Involved in repair of DNA damage caused by ionizing radiation, which subsequently improves cell survival by decreasing apoptosis. Inhibits PTK2/FAK1 and PTK2B/PYK2 kinase activity, affecting their downstream signaling pathways. Plays a role as a modulator of TGF-beta-signaling by restricting substrate specificity of RNF111. Functions as a DNA-binding transcription factor. Is a potent regulator of the RB1 pathway through induction of RB1 expression. Plays a crucial role in muscular differentiation. Plays an indispensable role in fetal hematopoiesis and in the regulation of neuronal homeostasis.</text>
</comment>
<evidence type="ECO:0000256" key="20">
    <source>
        <dbReference type="SAM" id="MobiDB-lite"/>
    </source>
</evidence>
<organism evidence="23 24">
    <name type="scientific">Agrilus planipennis</name>
    <name type="common">Emerald ash borer</name>
    <name type="synonym">Agrilus marcopoli</name>
    <dbReference type="NCBI Taxonomy" id="224129"/>
    <lineage>
        <taxon>Eukaryota</taxon>
        <taxon>Metazoa</taxon>
        <taxon>Ecdysozoa</taxon>
        <taxon>Arthropoda</taxon>
        <taxon>Hexapoda</taxon>
        <taxon>Insecta</taxon>
        <taxon>Pterygota</taxon>
        <taxon>Neoptera</taxon>
        <taxon>Endopterygota</taxon>
        <taxon>Coleoptera</taxon>
        <taxon>Polyphaga</taxon>
        <taxon>Elateriformia</taxon>
        <taxon>Buprestoidea</taxon>
        <taxon>Buprestidae</taxon>
        <taxon>Agrilinae</taxon>
        <taxon>Agrilus</taxon>
    </lineage>
</organism>
<feature type="coiled-coil region" evidence="19">
    <location>
        <begin position="818"/>
        <end position="898"/>
    </location>
</feature>
<dbReference type="GO" id="GO:0005829">
    <property type="term" value="C:cytosol"/>
    <property type="evidence" value="ECO:0007669"/>
    <property type="project" value="UniProtKB-SubCell"/>
</dbReference>
<dbReference type="GO" id="GO:0060090">
    <property type="term" value="F:molecular adaptor activity"/>
    <property type="evidence" value="ECO:0007669"/>
    <property type="project" value="TreeGrafter"/>
</dbReference>
<evidence type="ECO:0000256" key="7">
    <source>
        <dbReference type="ARBA" id="ARBA00022553"/>
    </source>
</evidence>
<dbReference type="GO" id="GO:0019901">
    <property type="term" value="F:protein kinase binding"/>
    <property type="evidence" value="ECO:0007669"/>
    <property type="project" value="UniProtKB-ARBA"/>
</dbReference>
<evidence type="ECO:0000256" key="6">
    <source>
        <dbReference type="ARBA" id="ARBA00022490"/>
    </source>
</evidence>
<evidence type="ECO:0000256" key="5">
    <source>
        <dbReference type="ARBA" id="ARBA00022448"/>
    </source>
</evidence>
<keyword evidence="12" id="KW-0804">Transcription</keyword>
<feature type="domain" description="Autophagy-related protein 11 C-terminal" evidence="22">
    <location>
        <begin position="1097"/>
        <end position="1201"/>
    </location>
</feature>
<dbReference type="CDD" id="cd17060">
    <property type="entry name" value="Ubl_RB1CC1"/>
    <property type="match status" value="1"/>
</dbReference>
<dbReference type="InParanoid" id="A0A1W4XKX0"/>
<proteinExistence type="predicted"/>
<dbReference type="RefSeq" id="XP_018336634.1">
    <property type="nucleotide sequence ID" value="XM_018481132.2"/>
</dbReference>
<dbReference type="Pfam" id="PF04108">
    <property type="entry name" value="ATG17_like"/>
    <property type="match status" value="1"/>
</dbReference>
<evidence type="ECO:0000256" key="15">
    <source>
        <dbReference type="ARBA" id="ARBA00023306"/>
    </source>
</evidence>
<sequence length="1342" mass="152189">MLYVFHVDAGTMITFDMSLAFENVSNLKQYIEKVCKIPSEKQVLLVSGGDCLDPDTRVNLYSAGTDTNPIYLFSKSVIESKSPPCSIIDLGLDADLIQKAGDLQNLPPKIDTVNQRTHLAQRFHESAKEQAKICDDLVHDQHLQQQGWAAVVANLEDITALFKKRTEVFEKTFLEFTNERETYLNFLQHFNEDLQTLAKIPVLPQLLEICEEENKSAEAEECTENSDEAGKEAKTTTLLEWISASDNKSSMDQFFEHCSKGLEQFSDELFKSLHEEVERAIESSEKPDMKEVKGLGDRLFGLDQLMCEAKRIVQAQADLAQSFLQNQARASVIGDSSILPDLCLSHQKQLQVMIQNHQKLFDIRKRCTKAKEELRLNLYHRLKWVTYVQSVMLETDQRLVVYHDNLKRLRESLEALQQIHLAPATYLAAVAEVVRRRAFSQAFLAWASELACHLLTIHNEEVARRKDFQSQFDGHFLNSLFPGMNDMPPPYATQAPSIFDSSLPKLNVEDIEELKRKLPDLGENLGVPDISAITNFFMIKSLVKAELDKADGRAIEEKLVQVVTEVGLASNLDQNLLKPADSETCLAPHAIPLLKDLDKGCESETDTEEFEKVGQSPLELHFDKDVPSGRARTQDVATLTEQSLACGYDNSAPPISSKSVVSPSVLQSPIKNEHISPISPIQGCQPANEFVTDEYYIDESLPSSLSIETGGHSQGEFVRQLDNANNVVALLQDNLETSRTEQDKLRSTLLKMSGLVSQTLAQLRSELTDLKNFFLLEKDHIEVQHNNMGALYKNFSEIKNIEVKEALGKLSTEYESELEEHKKTATLKTNEINDLQAQISHLESTLSEAQKKLSVTTKDLEEVKDEKSSELQDVMLQIEKLKVEKEQSIKEITDKLNRDHKDEIDNIRSRFKLMSIAKLDRSPTEPLESPDHDFKEPPSHEALILQIKQNYENDKAKAIKEAIELESKRWAKILDDKVKELSNKFENEKQKLVEEVAKKISEDKDKMIDVLREREANLNLECIKYKNTIQQLAENETERQNEELESKIEKLRNENDRLEMELCLERSKKTDEGIQDMGISVSVAEGKVDVATSPMAKKDKLSKSQMLTGKSGKLNVDSVSFGDTVAIVWDEEHENYVIVQDSESLYFLHSNCIEPLGLAKKGEKRIAYCFGIVTEKEHCKARKSSNRYKVPQDTTFYRLKVVPRSKSRERVAPMTQSQVVEQTVAAVEGQSSSKVCQSLPPTPVNVQTFSVEESIQCLKDAMEEPSSSSSSAVPQGNDDRIKDEKKDRDVKKEQTNVTRRKEMVFITPNKTSTIKVTFFLQRYRKFFDFSIFVPPVAKVLFF</sequence>
<dbReference type="PANTHER" id="PTHR13222:SF1">
    <property type="entry name" value="RB1-INDUCIBLE COILED-COIL PROTEIN 1"/>
    <property type="match status" value="1"/>
</dbReference>
<keyword evidence="6" id="KW-0963">Cytoplasm</keyword>
<dbReference type="GO" id="GO:0031090">
    <property type="term" value="C:organelle membrane"/>
    <property type="evidence" value="ECO:0007669"/>
    <property type="project" value="UniProtKB-ARBA"/>
</dbReference>
<evidence type="ECO:0000256" key="18">
    <source>
        <dbReference type="ARBA" id="ARBA00080154"/>
    </source>
</evidence>
<dbReference type="FunCoup" id="A0A1W4XKX0">
    <property type="interactions" value="869"/>
</dbReference>
<dbReference type="GO" id="GO:0061709">
    <property type="term" value="P:reticulophagy"/>
    <property type="evidence" value="ECO:0007669"/>
    <property type="project" value="TreeGrafter"/>
</dbReference>
<dbReference type="GO" id="GO:0000045">
    <property type="term" value="P:autophagosome assembly"/>
    <property type="evidence" value="ECO:0007669"/>
    <property type="project" value="InterPro"/>
</dbReference>
<dbReference type="GeneID" id="108745072"/>
<dbReference type="GO" id="GO:0005634">
    <property type="term" value="C:nucleus"/>
    <property type="evidence" value="ECO:0007669"/>
    <property type="project" value="UniProtKB-SubCell"/>
</dbReference>
<dbReference type="STRING" id="224129.A0A1W4XKX0"/>
<feature type="compositionally biased region" description="Basic and acidic residues" evidence="20">
    <location>
        <begin position="1277"/>
        <end position="1295"/>
    </location>
</feature>
<gene>
    <name evidence="24" type="primary">LOC108745072</name>
</gene>
<dbReference type="OrthoDB" id="447953at2759"/>
<evidence type="ECO:0000256" key="12">
    <source>
        <dbReference type="ARBA" id="ARBA00023163"/>
    </source>
</evidence>
<dbReference type="GO" id="GO:0034727">
    <property type="term" value="P:piecemeal microautophagy of the nucleus"/>
    <property type="evidence" value="ECO:0007669"/>
    <property type="project" value="TreeGrafter"/>
</dbReference>
<evidence type="ECO:0000256" key="1">
    <source>
        <dbReference type="ARBA" id="ARBA00004123"/>
    </source>
</evidence>
<dbReference type="InterPro" id="IPR019460">
    <property type="entry name" value="Atg11_C"/>
</dbReference>
<evidence type="ECO:0000259" key="22">
    <source>
        <dbReference type="Pfam" id="PF10377"/>
    </source>
</evidence>
<dbReference type="InterPro" id="IPR019954">
    <property type="entry name" value="Ubiquitin_CS"/>
</dbReference>
<dbReference type="GO" id="GO:0015031">
    <property type="term" value="P:protein transport"/>
    <property type="evidence" value="ECO:0007669"/>
    <property type="project" value="UniProtKB-KW"/>
</dbReference>
<evidence type="ECO:0000256" key="11">
    <source>
        <dbReference type="ARBA" id="ARBA00023054"/>
    </source>
</evidence>
<dbReference type="GO" id="GO:0034517">
    <property type="term" value="P:ribophagy"/>
    <property type="evidence" value="ECO:0007669"/>
    <property type="project" value="TreeGrafter"/>
</dbReference>